<evidence type="ECO:0000313" key="8">
    <source>
        <dbReference type="Proteomes" id="UP000220102"/>
    </source>
</evidence>
<dbReference type="SUPFAM" id="SSF103088">
    <property type="entry name" value="OmpA-like"/>
    <property type="match status" value="1"/>
</dbReference>
<dbReference type="PROSITE" id="PS51123">
    <property type="entry name" value="OMPA_2"/>
    <property type="match status" value="1"/>
</dbReference>
<evidence type="ECO:0000256" key="1">
    <source>
        <dbReference type="ARBA" id="ARBA00004442"/>
    </source>
</evidence>
<keyword evidence="3" id="KW-0998">Cell outer membrane</keyword>
<evidence type="ECO:0000259" key="5">
    <source>
        <dbReference type="PROSITE" id="PS50022"/>
    </source>
</evidence>
<accession>A0A2A8CTX5</accession>
<dbReference type="Pfam" id="PF00691">
    <property type="entry name" value="OmpA"/>
    <property type="match status" value="1"/>
</dbReference>
<dbReference type="InterPro" id="IPR000421">
    <property type="entry name" value="FA58C"/>
</dbReference>
<feature type="domain" description="F5/8 type C" evidence="5">
    <location>
        <begin position="53"/>
        <end position="201"/>
    </location>
</feature>
<dbReference type="AlphaFoldDB" id="A0A2A8CTX5"/>
<comment type="subcellular location">
    <subcellularLocation>
        <location evidence="1">Cell outer membrane</location>
    </subcellularLocation>
</comment>
<comment type="caution">
    <text evidence="7">The sequence shown here is derived from an EMBL/GenBank/DDBJ whole genome shotgun (WGS) entry which is preliminary data.</text>
</comment>
<evidence type="ECO:0000313" key="7">
    <source>
        <dbReference type="EMBL" id="PEN11187.1"/>
    </source>
</evidence>
<sequence>MSSLDHKRPNPNMPYLPYHGISGSWLTPFLVCVCLIATIEPLHAQTNQSTPSAQDVDVLNLSSGAIVLSHSGQYDEEWAALLLLDDTVEHGWSAAEGASFPHEILIELQQPTALDSIAFDNSTAEEADYPGISARHVEVWVSTDGPDTGFSKAIVREAAQGARSVFSFPESTPARWLKLVIKSNWGHESYTELMELEAYGETSGNADSRSTISGVYDTNYDLMRIEQRGTQIYGCYDYRGGTLTGSIDDNVAQFEWRHKGRDEIGTAIMVLSRSGNQLNGLWYEDGQYQGLWTGSPAEGGEQPACTIPTDGNIAQSLSTSGRAIVYGIRFDVDSAQLRAKSEETLRQVRSVLNDQPDLRLAIEGHTDNTGSTSYNAELSKDRAQSVVQWLTERGIDADRLEARGYGEKQPVSTNSTSQGRALNRRVELVRQ</sequence>
<keyword evidence="2 4" id="KW-0472">Membrane</keyword>
<dbReference type="PRINTS" id="PR01021">
    <property type="entry name" value="OMPADOMAIN"/>
</dbReference>
<evidence type="ECO:0000256" key="3">
    <source>
        <dbReference type="ARBA" id="ARBA00023237"/>
    </source>
</evidence>
<dbReference type="Pfam" id="PF00754">
    <property type="entry name" value="F5_F8_type_C"/>
    <property type="match status" value="1"/>
</dbReference>
<protein>
    <recommendedName>
        <fullName evidence="9">OmpA-like domain-containing protein</fullName>
    </recommendedName>
</protein>
<dbReference type="Gene3D" id="2.60.120.260">
    <property type="entry name" value="Galactose-binding domain-like"/>
    <property type="match status" value="1"/>
</dbReference>
<dbReference type="Gene3D" id="3.30.1330.60">
    <property type="entry name" value="OmpA-like domain"/>
    <property type="match status" value="1"/>
</dbReference>
<organism evidence="7 8">
    <name type="scientific">Longibacter salinarum</name>
    <dbReference type="NCBI Taxonomy" id="1850348"/>
    <lineage>
        <taxon>Bacteria</taxon>
        <taxon>Pseudomonadati</taxon>
        <taxon>Rhodothermota</taxon>
        <taxon>Rhodothermia</taxon>
        <taxon>Rhodothermales</taxon>
        <taxon>Salisaetaceae</taxon>
        <taxon>Longibacter</taxon>
    </lineage>
</organism>
<evidence type="ECO:0008006" key="9">
    <source>
        <dbReference type="Google" id="ProtNLM"/>
    </source>
</evidence>
<evidence type="ECO:0000259" key="6">
    <source>
        <dbReference type="PROSITE" id="PS51123"/>
    </source>
</evidence>
<dbReference type="InterPro" id="IPR036737">
    <property type="entry name" value="OmpA-like_sf"/>
</dbReference>
<dbReference type="OrthoDB" id="611024at2"/>
<dbReference type="InterPro" id="IPR050330">
    <property type="entry name" value="Bact_OuterMem_StrucFunc"/>
</dbReference>
<name>A0A2A8CTX5_9BACT</name>
<dbReference type="PROSITE" id="PS50022">
    <property type="entry name" value="FA58C_3"/>
    <property type="match status" value="1"/>
</dbReference>
<dbReference type="InterPro" id="IPR008979">
    <property type="entry name" value="Galactose-bd-like_sf"/>
</dbReference>
<feature type="domain" description="OmpA-like" evidence="6">
    <location>
        <begin position="317"/>
        <end position="431"/>
    </location>
</feature>
<reference evidence="7 8" key="1">
    <citation type="submission" date="2017-10" db="EMBL/GenBank/DDBJ databases">
        <title>Draft genome of Longibacter Salinarum.</title>
        <authorList>
            <person name="Goh K.M."/>
            <person name="Shamsir M.S."/>
            <person name="Lim S.W."/>
        </authorList>
    </citation>
    <scope>NUCLEOTIDE SEQUENCE [LARGE SCALE GENOMIC DNA]</scope>
    <source>
        <strain evidence="7 8">KCTC 52045</strain>
    </source>
</reference>
<keyword evidence="8" id="KW-1185">Reference proteome</keyword>
<dbReference type="InterPro" id="IPR006664">
    <property type="entry name" value="OMP_bac"/>
</dbReference>
<dbReference type="Proteomes" id="UP000220102">
    <property type="component" value="Unassembled WGS sequence"/>
</dbReference>
<dbReference type="CDD" id="cd07185">
    <property type="entry name" value="OmpA_C-like"/>
    <property type="match status" value="1"/>
</dbReference>
<proteinExistence type="predicted"/>
<dbReference type="InterPro" id="IPR006665">
    <property type="entry name" value="OmpA-like"/>
</dbReference>
<dbReference type="SUPFAM" id="SSF49785">
    <property type="entry name" value="Galactose-binding domain-like"/>
    <property type="match status" value="1"/>
</dbReference>
<dbReference type="PANTHER" id="PTHR30329:SF21">
    <property type="entry name" value="LIPOPROTEIN YIAD-RELATED"/>
    <property type="match status" value="1"/>
</dbReference>
<dbReference type="PANTHER" id="PTHR30329">
    <property type="entry name" value="STATOR ELEMENT OF FLAGELLAR MOTOR COMPLEX"/>
    <property type="match status" value="1"/>
</dbReference>
<evidence type="ECO:0000256" key="2">
    <source>
        <dbReference type="ARBA" id="ARBA00023136"/>
    </source>
</evidence>
<gene>
    <name evidence="7" type="ORF">CRI94_16495</name>
</gene>
<evidence type="ECO:0000256" key="4">
    <source>
        <dbReference type="PROSITE-ProRule" id="PRU00473"/>
    </source>
</evidence>
<dbReference type="EMBL" id="PDEQ01000011">
    <property type="protein sequence ID" value="PEN11187.1"/>
    <property type="molecule type" value="Genomic_DNA"/>
</dbReference>
<dbReference type="GO" id="GO:0009279">
    <property type="term" value="C:cell outer membrane"/>
    <property type="evidence" value="ECO:0007669"/>
    <property type="project" value="UniProtKB-SubCell"/>
</dbReference>